<dbReference type="AlphaFoldDB" id="A0A165L1A6"/>
<evidence type="ECO:0000313" key="1">
    <source>
        <dbReference type="EMBL" id="KZT63865.1"/>
    </source>
</evidence>
<sequence>MSTSSHPRFVNGPPVYICGRPSSSSALPQPMFITRPTVASSRYDFISVLAYFLDLCLSGLRKALSLASSTSFRLGCHPSLAAPRIYSFSIVSTFWERLLHLTSSWSRTFPCIPLVSLPASSTLSSSLDRVPSRPLLRSSLSSLLSHPQASISSARRLAHTFVPSAHLATILVLSSSRTPFRFHHLTADILRSSSSSHLNTWSLASSCLRLTLRLFCCSADHISPRRFLGRIQAVIAGYNCSTSFAPPTKVDELCGGSCSRTDLL</sequence>
<evidence type="ECO:0000313" key="2">
    <source>
        <dbReference type="Proteomes" id="UP000076727"/>
    </source>
</evidence>
<keyword evidence="2" id="KW-1185">Reference proteome</keyword>
<accession>A0A165L1A6</accession>
<organism evidence="1 2">
    <name type="scientific">Daedalea quercina L-15889</name>
    <dbReference type="NCBI Taxonomy" id="1314783"/>
    <lineage>
        <taxon>Eukaryota</taxon>
        <taxon>Fungi</taxon>
        <taxon>Dikarya</taxon>
        <taxon>Basidiomycota</taxon>
        <taxon>Agaricomycotina</taxon>
        <taxon>Agaricomycetes</taxon>
        <taxon>Polyporales</taxon>
        <taxon>Fomitopsis</taxon>
    </lineage>
</organism>
<reference evidence="1 2" key="1">
    <citation type="journal article" date="2016" name="Mol. Biol. Evol.">
        <title>Comparative Genomics of Early-Diverging Mushroom-Forming Fungi Provides Insights into the Origins of Lignocellulose Decay Capabilities.</title>
        <authorList>
            <person name="Nagy L.G."/>
            <person name="Riley R."/>
            <person name="Tritt A."/>
            <person name="Adam C."/>
            <person name="Daum C."/>
            <person name="Floudas D."/>
            <person name="Sun H."/>
            <person name="Yadav J.S."/>
            <person name="Pangilinan J."/>
            <person name="Larsson K.H."/>
            <person name="Matsuura K."/>
            <person name="Barry K."/>
            <person name="Labutti K."/>
            <person name="Kuo R."/>
            <person name="Ohm R.A."/>
            <person name="Bhattacharya S.S."/>
            <person name="Shirouzu T."/>
            <person name="Yoshinaga Y."/>
            <person name="Martin F.M."/>
            <person name="Grigoriev I.V."/>
            <person name="Hibbett D.S."/>
        </authorList>
    </citation>
    <scope>NUCLEOTIDE SEQUENCE [LARGE SCALE GENOMIC DNA]</scope>
    <source>
        <strain evidence="1 2">L-15889</strain>
    </source>
</reference>
<protein>
    <submittedName>
        <fullName evidence="1">Uncharacterized protein</fullName>
    </submittedName>
</protein>
<proteinExistence type="predicted"/>
<gene>
    <name evidence="1" type="ORF">DAEQUDRAFT_733348</name>
</gene>
<dbReference type="EMBL" id="KV429152">
    <property type="protein sequence ID" value="KZT63865.1"/>
    <property type="molecule type" value="Genomic_DNA"/>
</dbReference>
<name>A0A165L1A6_9APHY</name>
<dbReference type="Proteomes" id="UP000076727">
    <property type="component" value="Unassembled WGS sequence"/>
</dbReference>